<reference evidence="2" key="1">
    <citation type="journal article" date="2018" name="Genome Biol.">
        <title>SKESA: strategic k-mer extension for scrupulous assemblies.</title>
        <authorList>
            <person name="Souvorov A."/>
            <person name="Agarwala R."/>
            <person name="Lipman D.J."/>
        </authorList>
    </citation>
    <scope>NUCLEOTIDE SEQUENCE</scope>
    <source>
        <strain evidence="2">CFSAN005971</strain>
    </source>
</reference>
<evidence type="ECO:0000256" key="1">
    <source>
        <dbReference type="SAM" id="SignalP"/>
    </source>
</evidence>
<feature type="chain" id="PRO_5028380557" evidence="1">
    <location>
        <begin position="26"/>
        <end position="46"/>
    </location>
</feature>
<proteinExistence type="predicted"/>
<name>A0A737K4X0_SALER</name>
<protein>
    <submittedName>
        <fullName evidence="2">Esterase</fullName>
    </submittedName>
</protein>
<sequence length="46" mass="4872">MTQKRTLLKYGILSLALAAPLSACAFDSLTVIGDSLSDTGNNGRWT</sequence>
<reference evidence="2" key="2">
    <citation type="submission" date="2018-07" db="EMBL/GenBank/DDBJ databases">
        <authorList>
            <consortium name="NCBI Pathogen Detection Project"/>
        </authorList>
    </citation>
    <scope>NUCLEOTIDE SEQUENCE</scope>
    <source>
        <strain evidence="2">CFSAN005971</strain>
    </source>
</reference>
<keyword evidence="1" id="KW-0732">Signal</keyword>
<organism evidence="2">
    <name type="scientific">Salmonella enterica</name>
    <name type="common">Salmonella choleraesuis</name>
    <dbReference type="NCBI Taxonomy" id="28901"/>
    <lineage>
        <taxon>Bacteria</taxon>
        <taxon>Pseudomonadati</taxon>
        <taxon>Pseudomonadota</taxon>
        <taxon>Gammaproteobacteria</taxon>
        <taxon>Enterobacterales</taxon>
        <taxon>Enterobacteriaceae</taxon>
        <taxon>Salmonella</taxon>
    </lineage>
</organism>
<evidence type="ECO:0000313" key="2">
    <source>
        <dbReference type="EMBL" id="HAE8288722.1"/>
    </source>
</evidence>
<comment type="caution">
    <text evidence="2">The sequence shown here is derived from an EMBL/GenBank/DDBJ whole genome shotgun (WGS) entry which is preliminary data.</text>
</comment>
<dbReference type="EMBL" id="DAATGF010000088">
    <property type="protein sequence ID" value="HAE8288722.1"/>
    <property type="molecule type" value="Genomic_DNA"/>
</dbReference>
<gene>
    <name evidence="2" type="ORF">GND42_003922</name>
</gene>
<feature type="non-terminal residue" evidence="2">
    <location>
        <position position="46"/>
    </location>
</feature>
<accession>A0A737K4X0</accession>
<feature type="signal peptide" evidence="1">
    <location>
        <begin position="1"/>
        <end position="25"/>
    </location>
</feature>
<dbReference type="AlphaFoldDB" id="A0A737K4X0"/>